<feature type="domain" description="Heterokaryon incompatibility" evidence="1">
    <location>
        <begin position="22"/>
        <end position="106"/>
    </location>
</feature>
<keyword evidence="4" id="KW-1185">Reference proteome</keyword>
<evidence type="ECO:0000259" key="1">
    <source>
        <dbReference type="Pfam" id="PF06985"/>
    </source>
</evidence>
<dbReference type="EMBL" id="ML978137">
    <property type="protein sequence ID" value="KAF2093673.1"/>
    <property type="molecule type" value="Genomic_DNA"/>
</dbReference>
<dbReference type="InterPro" id="IPR058525">
    <property type="entry name" value="DUF8212"/>
</dbReference>
<dbReference type="PANTHER" id="PTHR10622">
    <property type="entry name" value="HET DOMAIN-CONTAINING PROTEIN"/>
    <property type="match status" value="1"/>
</dbReference>
<sequence>MRLLQTRALKLFQFYGDFIPSYAILSHTWGLEEVTFQDMQNGKAASKTGYEKIQSCCDQAVEDGFQYCWIDTCCIDKTSSSELSEAINSMFSWYAKAERCYVHLSDLPPELSESDVLEELPDCRWFTRGWNLQELLAPKEITSIHEDALTGDYPNIEGYSVAQRLSWASERQTTRIKDMAYSLMGIFKVHMPLLYGEGWRAFERLQEEIIKISDDDSIFTWRDARSDADDTWTSLLPPAPSYFGGCSSIAAPAANYMIPRDDSGDDVAHAGGATRWRCHDAT</sequence>
<dbReference type="OrthoDB" id="20872at2759"/>
<organism evidence="3 4">
    <name type="scientific">Rhizodiscina lignyota</name>
    <dbReference type="NCBI Taxonomy" id="1504668"/>
    <lineage>
        <taxon>Eukaryota</taxon>
        <taxon>Fungi</taxon>
        <taxon>Dikarya</taxon>
        <taxon>Ascomycota</taxon>
        <taxon>Pezizomycotina</taxon>
        <taxon>Dothideomycetes</taxon>
        <taxon>Pleosporomycetidae</taxon>
        <taxon>Aulographales</taxon>
        <taxon>Rhizodiscinaceae</taxon>
        <taxon>Rhizodiscina</taxon>
    </lineage>
</organism>
<comment type="caution">
    <text evidence="3">The sequence shown here is derived from an EMBL/GenBank/DDBJ whole genome shotgun (WGS) entry which is preliminary data.</text>
</comment>
<dbReference type="Pfam" id="PF26640">
    <property type="entry name" value="DUF8212"/>
    <property type="match status" value="1"/>
</dbReference>
<name>A0A9P4M1K7_9PEZI</name>
<gene>
    <name evidence="3" type="ORF">NA57DRAFT_69080</name>
</gene>
<evidence type="ECO:0000313" key="3">
    <source>
        <dbReference type="EMBL" id="KAF2093673.1"/>
    </source>
</evidence>
<accession>A0A9P4M1K7</accession>
<dbReference type="Pfam" id="PF06985">
    <property type="entry name" value="HET"/>
    <property type="match status" value="1"/>
</dbReference>
<dbReference type="AlphaFoldDB" id="A0A9P4M1K7"/>
<evidence type="ECO:0000313" key="4">
    <source>
        <dbReference type="Proteomes" id="UP000799772"/>
    </source>
</evidence>
<reference evidence="3" key="1">
    <citation type="journal article" date="2020" name="Stud. Mycol.">
        <title>101 Dothideomycetes genomes: a test case for predicting lifestyles and emergence of pathogens.</title>
        <authorList>
            <person name="Haridas S."/>
            <person name="Albert R."/>
            <person name="Binder M."/>
            <person name="Bloem J."/>
            <person name="Labutti K."/>
            <person name="Salamov A."/>
            <person name="Andreopoulos B."/>
            <person name="Baker S."/>
            <person name="Barry K."/>
            <person name="Bills G."/>
            <person name="Bluhm B."/>
            <person name="Cannon C."/>
            <person name="Castanera R."/>
            <person name="Culley D."/>
            <person name="Daum C."/>
            <person name="Ezra D."/>
            <person name="Gonzalez J."/>
            <person name="Henrissat B."/>
            <person name="Kuo A."/>
            <person name="Liang C."/>
            <person name="Lipzen A."/>
            <person name="Lutzoni F."/>
            <person name="Magnuson J."/>
            <person name="Mondo S."/>
            <person name="Nolan M."/>
            <person name="Ohm R."/>
            <person name="Pangilinan J."/>
            <person name="Park H.-J."/>
            <person name="Ramirez L."/>
            <person name="Alfaro M."/>
            <person name="Sun H."/>
            <person name="Tritt A."/>
            <person name="Yoshinaga Y."/>
            <person name="Zwiers L.-H."/>
            <person name="Turgeon B."/>
            <person name="Goodwin S."/>
            <person name="Spatafora J."/>
            <person name="Crous P."/>
            <person name="Grigoriev I."/>
        </authorList>
    </citation>
    <scope>NUCLEOTIDE SEQUENCE</scope>
    <source>
        <strain evidence="3">CBS 133067</strain>
    </source>
</reference>
<protein>
    <submittedName>
        <fullName evidence="3">HET-domain-containing protein</fullName>
    </submittedName>
</protein>
<dbReference type="PANTHER" id="PTHR10622:SF10">
    <property type="entry name" value="HET DOMAIN-CONTAINING PROTEIN"/>
    <property type="match status" value="1"/>
</dbReference>
<dbReference type="InterPro" id="IPR010730">
    <property type="entry name" value="HET"/>
</dbReference>
<dbReference type="Proteomes" id="UP000799772">
    <property type="component" value="Unassembled WGS sequence"/>
</dbReference>
<evidence type="ECO:0000259" key="2">
    <source>
        <dbReference type="Pfam" id="PF26640"/>
    </source>
</evidence>
<proteinExistence type="predicted"/>
<feature type="domain" description="DUF8212" evidence="2">
    <location>
        <begin position="200"/>
        <end position="228"/>
    </location>
</feature>